<evidence type="ECO:0000256" key="4">
    <source>
        <dbReference type="ARBA" id="ARBA00023295"/>
    </source>
</evidence>
<evidence type="ECO:0000256" key="2">
    <source>
        <dbReference type="ARBA" id="ARBA00009865"/>
    </source>
</evidence>
<organism evidence="8 9">
    <name type="scientific">Dactylosporangium cerinum</name>
    <dbReference type="NCBI Taxonomy" id="1434730"/>
    <lineage>
        <taxon>Bacteria</taxon>
        <taxon>Bacillati</taxon>
        <taxon>Actinomycetota</taxon>
        <taxon>Actinomycetes</taxon>
        <taxon>Micromonosporales</taxon>
        <taxon>Micromonosporaceae</taxon>
        <taxon>Dactylosporangium</taxon>
    </lineage>
</organism>
<evidence type="ECO:0000256" key="6">
    <source>
        <dbReference type="SAM" id="SignalP"/>
    </source>
</evidence>
<dbReference type="PANTHER" id="PTHR43301">
    <property type="entry name" value="ARABINAN ENDO-1,5-ALPHA-L-ARABINOSIDASE"/>
    <property type="match status" value="1"/>
</dbReference>
<dbReference type="InterPro" id="IPR050727">
    <property type="entry name" value="GH43_arabinanases"/>
</dbReference>
<dbReference type="EMBL" id="JBHSIU010000041">
    <property type="protein sequence ID" value="MFC5002224.1"/>
    <property type="molecule type" value="Genomic_DNA"/>
</dbReference>
<evidence type="ECO:0000313" key="8">
    <source>
        <dbReference type="EMBL" id="MFC5002224.1"/>
    </source>
</evidence>
<dbReference type="Proteomes" id="UP001595912">
    <property type="component" value="Unassembled WGS sequence"/>
</dbReference>
<proteinExistence type="inferred from homology"/>
<dbReference type="InterPro" id="IPR006311">
    <property type="entry name" value="TAT_signal"/>
</dbReference>
<evidence type="ECO:0000256" key="3">
    <source>
        <dbReference type="ARBA" id="ARBA00022801"/>
    </source>
</evidence>
<dbReference type="InterPro" id="IPR000772">
    <property type="entry name" value="Ricin_B_lectin"/>
</dbReference>
<dbReference type="CDD" id="cd08998">
    <property type="entry name" value="GH43_Arb43a-like"/>
    <property type="match status" value="1"/>
</dbReference>
<sequence>MTTARRIWLGLAAATAVAAGAAVVALPPAGAATIDPAAYYQLTARHSGKALAVAGGSTSDGAAIVQQTGSSATSQQFQFVDAGGGYYRLRARHSGKVLDVSGRSTVDGADVVQWAANGGTNQQWSVVDTAGGYVQLINRNSGKALDVWQASTADGARVSQYTGTGGTNQQWQLVRVPTTPTPPAAYPNPGTVTGDTGAHDPSAVKTPTGTYLLAATGNNLSLKTSTDRTAWRNAGTVWPGGAPWTTAYTGGGANLWAPDISYHDGRYYLYYSASTFGSQRSAIFLATSPTGASGSWTNQGLVIESSTAVNYNAIDPNLVVDGAGQWWLTFGSFWSGIKLIRLDPATGRRATGDTIVRGLATRTNANGAIEAPFVYQHAGAYYLFVSFDVCCQGAASTYRVMVGRSASVTGPFTDRNGTAMTAGGGTQILAGHGSIHGPGHQAVIADTDGDVLVYHYYADSGASFLGINRLGWDAAGWPFVY</sequence>
<dbReference type="SMART" id="SM00458">
    <property type="entry name" value="RICIN"/>
    <property type="match status" value="1"/>
</dbReference>
<dbReference type="Gene3D" id="2.115.10.20">
    <property type="entry name" value="Glycosyl hydrolase domain, family 43"/>
    <property type="match status" value="1"/>
</dbReference>
<reference evidence="9" key="1">
    <citation type="journal article" date="2019" name="Int. J. Syst. Evol. Microbiol.">
        <title>The Global Catalogue of Microorganisms (GCM) 10K type strain sequencing project: providing services to taxonomists for standard genome sequencing and annotation.</title>
        <authorList>
            <consortium name="The Broad Institute Genomics Platform"/>
            <consortium name="The Broad Institute Genome Sequencing Center for Infectious Disease"/>
            <person name="Wu L."/>
            <person name="Ma J."/>
        </authorList>
    </citation>
    <scope>NUCLEOTIDE SEQUENCE [LARGE SCALE GENOMIC DNA]</scope>
    <source>
        <strain evidence="9">CGMCC 4.7152</strain>
    </source>
</reference>
<accession>A0ABV9W1I1</accession>
<evidence type="ECO:0000256" key="5">
    <source>
        <dbReference type="RuleBase" id="RU361187"/>
    </source>
</evidence>
<evidence type="ECO:0000313" key="9">
    <source>
        <dbReference type="Proteomes" id="UP001595912"/>
    </source>
</evidence>
<feature type="chain" id="PRO_5045259701" evidence="6">
    <location>
        <begin position="22"/>
        <end position="481"/>
    </location>
</feature>
<dbReference type="PROSITE" id="PS51318">
    <property type="entry name" value="TAT"/>
    <property type="match status" value="1"/>
</dbReference>
<feature type="domain" description="Ricin B lectin" evidence="7">
    <location>
        <begin position="38"/>
        <end position="174"/>
    </location>
</feature>
<keyword evidence="4 5" id="KW-0326">Glycosidase</keyword>
<comment type="pathway">
    <text evidence="1">Glycan metabolism; L-arabinan degradation.</text>
</comment>
<dbReference type="PANTHER" id="PTHR43301:SF3">
    <property type="entry name" value="ARABINAN ENDO-1,5-ALPHA-L-ARABINOSIDASE A-RELATED"/>
    <property type="match status" value="1"/>
</dbReference>
<dbReference type="SUPFAM" id="SSF75005">
    <property type="entry name" value="Arabinanase/levansucrase/invertase"/>
    <property type="match status" value="1"/>
</dbReference>
<evidence type="ECO:0000256" key="1">
    <source>
        <dbReference type="ARBA" id="ARBA00004834"/>
    </source>
</evidence>
<dbReference type="Gene3D" id="2.80.10.50">
    <property type="match status" value="3"/>
</dbReference>
<feature type="signal peptide" evidence="6">
    <location>
        <begin position="1"/>
        <end position="21"/>
    </location>
</feature>
<name>A0ABV9W1I1_9ACTN</name>
<comment type="similarity">
    <text evidence="2 5">Belongs to the glycosyl hydrolase 43 family.</text>
</comment>
<dbReference type="RefSeq" id="WP_380120102.1">
    <property type="nucleotide sequence ID" value="NZ_JBHSIU010000041.1"/>
</dbReference>
<protein>
    <submittedName>
        <fullName evidence="8">Family 43 glycosylhydrolase</fullName>
    </submittedName>
</protein>
<dbReference type="Pfam" id="PF14200">
    <property type="entry name" value="RicinB_lectin_2"/>
    <property type="match status" value="2"/>
</dbReference>
<dbReference type="InterPro" id="IPR006710">
    <property type="entry name" value="Glyco_hydro_43"/>
</dbReference>
<comment type="caution">
    <text evidence="8">The sequence shown here is derived from an EMBL/GenBank/DDBJ whole genome shotgun (WGS) entry which is preliminary data.</text>
</comment>
<dbReference type="PROSITE" id="PS50231">
    <property type="entry name" value="RICIN_B_LECTIN"/>
    <property type="match status" value="1"/>
</dbReference>
<keyword evidence="3 5" id="KW-0378">Hydrolase</keyword>
<gene>
    <name evidence="8" type="ORF">ACFPIJ_30875</name>
</gene>
<keyword evidence="9" id="KW-1185">Reference proteome</keyword>
<dbReference type="Pfam" id="PF04616">
    <property type="entry name" value="Glyco_hydro_43"/>
    <property type="match status" value="1"/>
</dbReference>
<evidence type="ECO:0000259" key="7">
    <source>
        <dbReference type="SMART" id="SM00458"/>
    </source>
</evidence>
<dbReference type="SUPFAM" id="SSF50370">
    <property type="entry name" value="Ricin B-like lectins"/>
    <property type="match status" value="1"/>
</dbReference>
<dbReference type="InterPro" id="IPR023296">
    <property type="entry name" value="Glyco_hydro_beta-prop_sf"/>
</dbReference>
<dbReference type="InterPro" id="IPR035992">
    <property type="entry name" value="Ricin_B-like_lectins"/>
</dbReference>
<keyword evidence="6" id="KW-0732">Signal</keyword>